<dbReference type="InterPro" id="IPR006675">
    <property type="entry name" value="HDIG_dom"/>
</dbReference>
<dbReference type="AlphaFoldDB" id="A0A0X1KNL3"/>
<dbReference type="PATRIC" id="fig|1123384.7.peg.7"/>
<feature type="domain" description="HD" evidence="2">
    <location>
        <begin position="189"/>
        <end position="309"/>
    </location>
</feature>
<dbReference type="SUPFAM" id="SSF109604">
    <property type="entry name" value="HD-domain/PDEase-like"/>
    <property type="match status" value="1"/>
</dbReference>
<dbReference type="Pfam" id="PF01336">
    <property type="entry name" value="tRNA_anti-codon"/>
    <property type="match status" value="1"/>
</dbReference>
<keyword evidence="4" id="KW-1185">Reference proteome</keyword>
<dbReference type="GO" id="GO:0016787">
    <property type="term" value="F:hydrolase activity"/>
    <property type="evidence" value="ECO:0007669"/>
    <property type="project" value="UniProtKB-KW"/>
</dbReference>
<dbReference type="STRING" id="1123384.AJ81_00035"/>
<evidence type="ECO:0000313" key="4">
    <source>
        <dbReference type="Proteomes" id="UP000077469"/>
    </source>
</evidence>
<evidence type="ECO:0000313" key="3">
    <source>
        <dbReference type="EMBL" id="AJC72849.1"/>
    </source>
</evidence>
<dbReference type="GO" id="GO:0031125">
    <property type="term" value="P:rRNA 3'-end processing"/>
    <property type="evidence" value="ECO:0007669"/>
    <property type="project" value="TreeGrafter"/>
</dbReference>
<gene>
    <name evidence="3" type="ORF">AJ81_00035</name>
</gene>
<keyword evidence="1 3" id="KW-0378">Hydrolase</keyword>
<dbReference type="PANTHER" id="PTHR37294:SF1">
    <property type="entry name" value="3'-5' EXORIBONUCLEASE YHAM"/>
    <property type="match status" value="1"/>
</dbReference>
<dbReference type="SUPFAM" id="SSF50249">
    <property type="entry name" value="Nucleic acid-binding proteins"/>
    <property type="match status" value="1"/>
</dbReference>
<evidence type="ECO:0000259" key="2">
    <source>
        <dbReference type="PROSITE" id="PS51831"/>
    </source>
</evidence>
<dbReference type="InterPro" id="IPR004365">
    <property type="entry name" value="NA-bd_OB_tRNA"/>
</dbReference>
<dbReference type="CDD" id="cd00077">
    <property type="entry name" value="HDc"/>
    <property type="match status" value="1"/>
</dbReference>
<dbReference type="PaxDb" id="1123384-AJ81_00035"/>
<dbReference type="EMBL" id="CP007141">
    <property type="protein sequence ID" value="AJC72849.1"/>
    <property type="molecule type" value="Genomic_DNA"/>
</dbReference>
<dbReference type="CDD" id="cd04492">
    <property type="entry name" value="YhaM_OBF_like"/>
    <property type="match status" value="1"/>
</dbReference>
<dbReference type="RefSeq" id="WP_031502909.1">
    <property type="nucleotide sequence ID" value="NC_022795.1"/>
</dbReference>
<dbReference type="KEGG" id="phy:AJ81_00035"/>
<protein>
    <submittedName>
        <fullName evidence="3">Phosphohydrolase</fullName>
    </submittedName>
</protein>
<organism evidence="3 4">
    <name type="scientific">Pseudothermotoga hypogea DSM 11164 = NBRC 106472</name>
    <dbReference type="NCBI Taxonomy" id="1123384"/>
    <lineage>
        <taxon>Bacteria</taxon>
        <taxon>Thermotogati</taxon>
        <taxon>Thermotogota</taxon>
        <taxon>Thermotogae</taxon>
        <taxon>Thermotogales</taxon>
        <taxon>Thermotogaceae</taxon>
        <taxon>Pseudothermotoga</taxon>
    </lineage>
</organism>
<dbReference type="PROSITE" id="PS51831">
    <property type="entry name" value="HD"/>
    <property type="match status" value="1"/>
</dbReference>
<dbReference type="Proteomes" id="UP000077469">
    <property type="component" value="Chromosome"/>
</dbReference>
<dbReference type="OrthoDB" id="9778453at2"/>
<dbReference type="Gene3D" id="2.40.50.140">
    <property type="entry name" value="Nucleic acid-binding proteins"/>
    <property type="match status" value="1"/>
</dbReference>
<dbReference type="Gene3D" id="1.10.3210.10">
    <property type="entry name" value="Hypothetical protein af1432"/>
    <property type="match status" value="1"/>
</dbReference>
<dbReference type="InterPro" id="IPR012340">
    <property type="entry name" value="NA-bd_OB-fold"/>
</dbReference>
<dbReference type="PANTHER" id="PTHR37294">
    <property type="entry name" value="3'-5' EXORIBONUCLEASE YHAM"/>
    <property type="match status" value="1"/>
</dbReference>
<dbReference type="Pfam" id="PF01966">
    <property type="entry name" value="HD"/>
    <property type="match status" value="1"/>
</dbReference>
<reference evidence="3 4" key="1">
    <citation type="submission" date="2014-01" db="EMBL/GenBank/DDBJ databases">
        <title>Genome sequencing of Thermotog hypogea.</title>
        <authorList>
            <person name="Zhang X."/>
            <person name="Alvare G."/>
            <person name="Fristensky B."/>
            <person name="Chen L."/>
            <person name="Suen T."/>
            <person name="Chen Q."/>
            <person name="Ma K."/>
        </authorList>
    </citation>
    <scope>NUCLEOTIDE SEQUENCE [LARGE SCALE GENOMIC DNA]</scope>
    <source>
        <strain evidence="3 4">DSM 11164</strain>
    </source>
</reference>
<accession>A0A0X1KNL3</accession>
<name>A0A0X1KNL3_9THEM</name>
<dbReference type="InterPro" id="IPR006674">
    <property type="entry name" value="HD_domain"/>
</dbReference>
<proteinExistence type="predicted"/>
<dbReference type="SMART" id="SM00471">
    <property type="entry name" value="HDc"/>
    <property type="match status" value="1"/>
</dbReference>
<evidence type="ECO:0000256" key="1">
    <source>
        <dbReference type="ARBA" id="ARBA00022801"/>
    </source>
</evidence>
<dbReference type="GO" id="GO:0003676">
    <property type="term" value="F:nucleic acid binding"/>
    <property type="evidence" value="ECO:0007669"/>
    <property type="project" value="InterPro"/>
</dbReference>
<dbReference type="NCBIfam" id="TIGR00277">
    <property type="entry name" value="HDIG"/>
    <property type="match status" value="1"/>
</dbReference>
<dbReference type="InterPro" id="IPR050798">
    <property type="entry name" value="YhaM_exoribonuc/phosphodiest"/>
</dbReference>
<sequence length="347" mass="39820">MKLENLLPKDVVEKLKERTKCTGPYIQELSDKMKETVELVGRIYSKKLQESKDGKKFLLMTLMDRTGSIRAVDWYNAEENDAKLAEGDVVLARGRVVFFEGHLQLNVDREKDALVLLTEEQYDYERFVEVTKRGIDTLYEKLVRFISEIQDREIRALLEALFVEDREFVSCFVQAPAGVSVHHAYVGGLLEHTVDVATMCKRMSNVYDFLDKDVLVAGAMLHDIGKVREYRITKKGLEVTTEGELKGHIALGVEILHQVASKVNIAKTKLLQLEHIVLSHHGEYEFGSPVLPKTAEAYVVHALENMDSKLSRFRSINEKQKNGGKIWSEFDKHLGRRIWLGRWKDED</sequence>
<dbReference type="InterPro" id="IPR003607">
    <property type="entry name" value="HD/PDEase_dom"/>
</dbReference>